<dbReference type="Pfam" id="PF10590">
    <property type="entry name" value="PNP_phzG_C"/>
    <property type="match status" value="1"/>
</dbReference>
<evidence type="ECO:0000313" key="10">
    <source>
        <dbReference type="EMBL" id="CAA9279817.1"/>
    </source>
</evidence>
<dbReference type="InterPro" id="IPR000659">
    <property type="entry name" value="Pyridox_Oxase"/>
</dbReference>
<dbReference type="InterPro" id="IPR012349">
    <property type="entry name" value="Split_barrel_FMN-bd"/>
</dbReference>
<dbReference type="EC" id="1.4.3.5" evidence="6"/>
<dbReference type="EMBL" id="CADCTL010000267">
    <property type="protein sequence ID" value="CAA9279817.1"/>
    <property type="molecule type" value="Genomic_DNA"/>
</dbReference>
<evidence type="ECO:0000256" key="3">
    <source>
        <dbReference type="ARBA" id="ARBA00022643"/>
    </source>
</evidence>
<dbReference type="PANTHER" id="PTHR10851:SF0">
    <property type="entry name" value="PYRIDOXINE-5'-PHOSPHATE OXIDASE"/>
    <property type="match status" value="1"/>
</dbReference>
<evidence type="ECO:0000256" key="1">
    <source>
        <dbReference type="ARBA" id="ARBA00007301"/>
    </source>
</evidence>
<feature type="binding site" evidence="7">
    <location>
        <begin position="57"/>
        <end position="58"/>
    </location>
    <ligand>
        <name>FMN</name>
        <dbReference type="ChEBI" id="CHEBI:58210"/>
    </ligand>
</feature>
<evidence type="ECO:0000256" key="6">
    <source>
        <dbReference type="NCBIfam" id="TIGR00558"/>
    </source>
</evidence>
<feature type="non-terminal residue" evidence="10">
    <location>
        <position position="1"/>
    </location>
</feature>
<accession>A0A6J4JI89</accession>
<dbReference type="SUPFAM" id="SSF50475">
    <property type="entry name" value="FMN-binding split barrel"/>
    <property type="match status" value="1"/>
</dbReference>
<feature type="binding site" evidence="7">
    <location>
        <begin position="121"/>
        <end position="122"/>
    </location>
    <ligand>
        <name>FMN</name>
        <dbReference type="ChEBI" id="CHEBI:58210"/>
    </ligand>
</feature>
<evidence type="ECO:0000259" key="9">
    <source>
        <dbReference type="Pfam" id="PF10590"/>
    </source>
</evidence>
<dbReference type="PROSITE" id="PS01064">
    <property type="entry name" value="PYRIDOX_OXIDASE"/>
    <property type="match status" value="1"/>
</dbReference>
<dbReference type="AlphaFoldDB" id="A0A6J4JI89"/>
<dbReference type="PIRSF" id="PIRSF000190">
    <property type="entry name" value="Pyd_amn-ph_oxd"/>
    <property type="match status" value="1"/>
</dbReference>
<dbReference type="InterPro" id="IPR011576">
    <property type="entry name" value="Pyridox_Oxase_N"/>
</dbReference>
<feature type="domain" description="Pyridoxine 5'-phosphate oxidase dimerisation C-terminal" evidence="9">
    <location>
        <begin position="153"/>
        <end position="193"/>
    </location>
</feature>
<keyword evidence="2" id="KW-0285">Flavoprotein</keyword>
<dbReference type="GO" id="GO:0010181">
    <property type="term" value="F:FMN binding"/>
    <property type="evidence" value="ECO:0007669"/>
    <property type="project" value="UniProtKB-UniRule"/>
</dbReference>
<reference evidence="10" key="1">
    <citation type="submission" date="2020-02" db="EMBL/GenBank/DDBJ databases">
        <authorList>
            <person name="Meier V. D."/>
        </authorList>
    </citation>
    <scope>NUCLEOTIDE SEQUENCE</scope>
    <source>
        <strain evidence="10">AVDCRST_MAG04</strain>
    </source>
</reference>
<dbReference type="Gene3D" id="2.30.110.10">
    <property type="entry name" value="Electron Transport, Fmn-binding Protein, Chain A"/>
    <property type="match status" value="1"/>
</dbReference>
<dbReference type="NCBIfam" id="TIGR00558">
    <property type="entry name" value="pdxH"/>
    <property type="match status" value="1"/>
</dbReference>
<keyword evidence="4 10" id="KW-0560">Oxidoreductase</keyword>
<dbReference type="GO" id="GO:0008615">
    <property type="term" value="P:pyridoxine biosynthetic process"/>
    <property type="evidence" value="ECO:0007669"/>
    <property type="project" value="UniProtKB-UniRule"/>
</dbReference>
<feature type="domain" description="Pyridoxamine 5'-phosphate oxidase N-terminal" evidence="8">
    <location>
        <begin position="18"/>
        <end position="140"/>
    </location>
</feature>
<evidence type="ECO:0000256" key="5">
    <source>
        <dbReference type="ARBA" id="ARBA00023096"/>
    </source>
</evidence>
<keyword evidence="5" id="KW-0664">Pyridoxine biosynthesis</keyword>
<evidence type="ECO:0000259" key="8">
    <source>
        <dbReference type="Pfam" id="PF01243"/>
    </source>
</evidence>
<feature type="binding site" evidence="7">
    <location>
        <position position="176"/>
    </location>
    <ligand>
        <name>FMN</name>
        <dbReference type="ChEBI" id="CHEBI:58210"/>
    </ligand>
</feature>
<feature type="binding site" evidence="7">
    <location>
        <position position="64"/>
    </location>
    <ligand>
        <name>FMN</name>
        <dbReference type="ChEBI" id="CHEBI:58210"/>
    </ligand>
</feature>
<feature type="binding site" evidence="7">
    <location>
        <begin position="38"/>
        <end position="43"/>
    </location>
    <ligand>
        <name>FMN</name>
        <dbReference type="ChEBI" id="CHEBI:58210"/>
    </ligand>
</feature>
<feature type="binding site" evidence="7">
    <location>
        <position position="166"/>
    </location>
    <ligand>
        <name>FMN</name>
        <dbReference type="ChEBI" id="CHEBI:58210"/>
    </ligand>
</feature>
<keyword evidence="3 7" id="KW-0288">FMN</keyword>
<organism evidence="10">
    <name type="scientific">uncultured Acetobacteraceae bacterium</name>
    <dbReference type="NCBI Taxonomy" id="169975"/>
    <lineage>
        <taxon>Bacteria</taxon>
        <taxon>Pseudomonadati</taxon>
        <taxon>Pseudomonadota</taxon>
        <taxon>Alphaproteobacteria</taxon>
        <taxon>Acetobacterales</taxon>
        <taxon>Acetobacteraceae</taxon>
        <taxon>environmental samples</taxon>
    </lineage>
</organism>
<dbReference type="NCBIfam" id="NF004231">
    <property type="entry name" value="PRK05679.1"/>
    <property type="match status" value="1"/>
</dbReference>
<dbReference type="GO" id="GO:0004733">
    <property type="term" value="F:pyridoxamine phosphate oxidase activity"/>
    <property type="evidence" value="ECO:0007669"/>
    <property type="project" value="UniProtKB-UniRule"/>
</dbReference>
<name>A0A6J4JI89_9PROT</name>
<dbReference type="HAMAP" id="MF_01629">
    <property type="entry name" value="PdxH"/>
    <property type="match status" value="1"/>
</dbReference>
<comment type="cofactor">
    <cofactor evidence="7">
        <name>FMN</name>
        <dbReference type="ChEBI" id="CHEBI:58210"/>
    </cofactor>
    <text evidence="7">Binds 1 FMN per subunit.</text>
</comment>
<dbReference type="InterPro" id="IPR019740">
    <property type="entry name" value="Pyridox_Oxase_CS"/>
</dbReference>
<sequence length="193" mass="21829">DPVALFEAWLAEAETSEPNDPTAVCLATSTPDGRPSARMVLLKGVDRRPAPGGFVFYTNLESRKGEELRSNPNAAMCFHWKSLRRSVRVEGAVDQVSAQEADAYYATRPRGSRVGAWASAQSRPLASRAALEQSVAEFEERFGEGDIPRPETWSGFRLRPARMEFWRDMPFRLHDRQVFHWTGEGWRTEALYP</sequence>
<evidence type="ECO:0000256" key="4">
    <source>
        <dbReference type="ARBA" id="ARBA00023002"/>
    </source>
</evidence>
<proteinExistence type="inferred from homology"/>
<gene>
    <name evidence="10" type="ORF">AVDCRST_MAG04-3644</name>
</gene>
<dbReference type="InterPro" id="IPR019576">
    <property type="entry name" value="Pyridoxamine_oxidase_dimer_C"/>
</dbReference>
<dbReference type="Pfam" id="PF01243">
    <property type="entry name" value="PNPOx_N"/>
    <property type="match status" value="1"/>
</dbReference>
<dbReference type="PANTHER" id="PTHR10851">
    <property type="entry name" value="PYRIDOXINE-5-PHOSPHATE OXIDASE"/>
    <property type="match status" value="1"/>
</dbReference>
<feature type="binding site" evidence="7">
    <location>
        <position position="63"/>
    </location>
    <ligand>
        <name>FMN</name>
        <dbReference type="ChEBI" id="CHEBI:58210"/>
    </ligand>
</feature>
<comment type="similarity">
    <text evidence="1">Belongs to the pyridoxamine 5'-phosphate oxidase family.</text>
</comment>
<protein>
    <recommendedName>
        <fullName evidence="6">Pyridoxamine 5'-phosphate oxidase</fullName>
        <ecNumber evidence="6">1.4.3.5</ecNumber>
    </recommendedName>
</protein>
<evidence type="ECO:0000256" key="2">
    <source>
        <dbReference type="ARBA" id="ARBA00022630"/>
    </source>
</evidence>
<evidence type="ECO:0000256" key="7">
    <source>
        <dbReference type="PIRSR" id="PIRSR000190-2"/>
    </source>
</evidence>